<dbReference type="Proteomes" id="UP000035762">
    <property type="component" value="Unassembled WGS sequence"/>
</dbReference>
<sequence>MDIRHLIGRVLAVVAIAGLVAAPLVPPAAEMGPSNVAMSDMASMAGDMPCCPDTQKKNDCKDCPLLAICAVKNLASHSAVEAIVVRVARHHQIALHDDLVSDGLDRPPPDHPPRTLV</sequence>
<name>A0A090MK03_AFIFE</name>
<protein>
    <submittedName>
        <fullName evidence="1">Uncharacterized protein</fullName>
    </submittedName>
</protein>
<accession>A0A090MK03</accession>
<proteinExistence type="predicted"/>
<dbReference type="AlphaFoldDB" id="A0A090MK03"/>
<dbReference type="RefSeq" id="WP_048755466.1">
    <property type="nucleotide sequence ID" value="NZ_CCAZ020000001.1"/>
</dbReference>
<organism evidence="1 2">
    <name type="scientific">Afipia felis</name>
    <name type="common">Cat scratch disease bacillus</name>
    <dbReference type="NCBI Taxonomy" id="1035"/>
    <lineage>
        <taxon>Bacteria</taxon>
        <taxon>Pseudomonadati</taxon>
        <taxon>Pseudomonadota</taxon>
        <taxon>Alphaproteobacteria</taxon>
        <taxon>Hyphomicrobiales</taxon>
        <taxon>Nitrobacteraceae</taxon>
        <taxon>Afipia</taxon>
    </lineage>
</organism>
<dbReference type="EMBL" id="CCAZ020000001">
    <property type="protein sequence ID" value="CEG06637.1"/>
    <property type="molecule type" value="Genomic_DNA"/>
</dbReference>
<keyword evidence="2" id="KW-1185">Reference proteome</keyword>
<evidence type="ECO:0000313" key="2">
    <source>
        <dbReference type="Proteomes" id="UP000035762"/>
    </source>
</evidence>
<evidence type="ECO:0000313" key="1">
    <source>
        <dbReference type="EMBL" id="CEG06637.1"/>
    </source>
</evidence>
<gene>
    <name evidence="1" type="ORF">BN961_00007</name>
</gene>
<reference evidence="1 2" key="1">
    <citation type="journal article" date="2014" name="Genome Announc.">
        <title>Genome Sequence of Afipia felis Strain 76713, Isolated in Hospital Water Using an Amoeba Co-Culture Procedure.</title>
        <authorList>
            <person name="Benamar S."/>
            <person name="La Scola B."/>
            <person name="Croce O."/>
        </authorList>
    </citation>
    <scope>NUCLEOTIDE SEQUENCE [LARGE SCALE GENOMIC DNA]</scope>
    <source>
        <strain evidence="1 2">76713</strain>
    </source>
</reference>
<dbReference type="STRING" id="1035.BN961_00007"/>
<dbReference type="OrthoDB" id="8403094at2"/>
<comment type="caution">
    <text evidence="1">The sequence shown here is derived from an EMBL/GenBank/DDBJ whole genome shotgun (WGS) entry which is preliminary data.</text>
</comment>